<evidence type="ECO:0000256" key="4">
    <source>
        <dbReference type="ARBA" id="ARBA00023180"/>
    </source>
</evidence>
<organism evidence="7 8">
    <name type="scientific">Bemisia tabaci</name>
    <name type="common">Sweetpotato whitefly</name>
    <name type="synonym">Aleurodes tabaci</name>
    <dbReference type="NCBI Taxonomy" id="7038"/>
    <lineage>
        <taxon>Eukaryota</taxon>
        <taxon>Metazoa</taxon>
        <taxon>Ecdysozoa</taxon>
        <taxon>Arthropoda</taxon>
        <taxon>Hexapoda</taxon>
        <taxon>Insecta</taxon>
        <taxon>Pterygota</taxon>
        <taxon>Neoptera</taxon>
        <taxon>Paraneoptera</taxon>
        <taxon>Hemiptera</taxon>
        <taxon>Sternorrhyncha</taxon>
        <taxon>Aleyrodoidea</taxon>
        <taxon>Aleyrodidae</taxon>
        <taxon>Aleyrodinae</taxon>
        <taxon>Bemisia</taxon>
    </lineage>
</organism>
<evidence type="ECO:0000256" key="5">
    <source>
        <dbReference type="RuleBase" id="RU361235"/>
    </source>
</evidence>
<protein>
    <recommendedName>
        <fullName evidence="5">Carboxylic ester hydrolase</fullName>
        <ecNumber evidence="5">3.1.1.-</ecNumber>
    </recommendedName>
</protein>
<dbReference type="InterPro" id="IPR019826">
    <property type="entry name" value="Carboxylesterase_B_AS"/>
</dbReference>
<dbReference type="AlphaFoldDB" id="A0A9P0CFA1"/>
<dbReference type="InterPro" id="IPR002018">
    <property type="entry name" value="CarbesteraseB"/>
</dbReference>
<name>A0A9P0CFA1_BEMTA</name>
<sequence>MKSSSQVLGKEDCLVLNVYSPNVNKATKLPVMVFIHGGGYQQGSSVIYGPELLLDKDIVLVTVNYRLGALGFLSTGDGVIPANNGLKDQALAIKWVHDNIENFGGNPGLVTVFGESAGGASVHLNLLSPLNKGLIHRGIAMSGTGHCPWAIINPQLAKDRTKALAVLCGCPSEPSDELLKCMQEVHPESLLEMSKRFQDWALAPAVVFGPTIESGAKSAFLPKDVDDLESKVPLMTGVTSGEGGLAASIIFSAGGKPENELKENPQYILPKILMLRSEFPKEKVPSVSKQIQKFYFGEKSIDTNSTEEIIDLFTDSWFLHGAAETARKYKGEAYFYVYDYLHAVSHNSLFGNTKIQGVSHSDDLLDLFPLTYYFPKRTWPEADVKVSRKTIDIVTDFAKNGKLSDTSLKWEPIGKGAKTRHYLHITAAGPAVKENLFSKRVDFWQSLILDTQSEKKI</sequence>
<evidence type="ECO:0000256" key="2">
    <source>
        <dbReference type="ARBA" id="ARBA00022487"/>
    </source>
</evidence>
<keyword evidence="3 5" id="KW-0378">Hydrolase</keyword>
<dbReference type="PROSITE" id="PS00122">
    <property type="entry name" value="CARBOXYLESTERASE_B_1"/>
    <property type="match status" value="1"/>
</dbReference>
<keyword evidence="4" id="KW-0325">Glycoprotein</keyword>
<evidence type="ECO:0000259" key="6">
    <source>
        <dbReference type="Pfam" id="PF00135"/>
    </source>
</evidence>
<keyword evidence="2" id="KW-0719">Serine esterase</keyword>
<dbReference type="EC" id="3.1.1.-" evidence="5"/>
<reference evidence="7" key="1">
    <citation type="submission" date="2021-12" db="EMBL/GenBank/DDBJ databases">
        <authorList>
            <person name="King R."/>
        </authorList>
    </citation>
    <scope>NUCLEOTIDE SEQUENCE</scope>
</reference>
<evidence type="ECO:0000256" key="3">
    <source>
        <dbReference type="ARBA" id="ARBA00022801"/>
    </source>
</evidence>
<dbReference type="PANTHER" id="PTHR43142:SF1">
    <property type="entry name" value="CARBOXYLIC ESTER HYDROLASE"/>
    <property type="match status" value="1"/>
</dbReference>
<accession>A0A9P0CFA1</accession>
<dbReference type="PANTHER" id="PTHR43142">
    <property type="entry name" value="CARBOXYLIC ESTER HYDROLASE"/>
    <property type="match status" value="1"/>
</dbReference>
<evidence type="ECO:0000313" key="8">
    <source>
        <dbReference type="Proteomes" id="UP001152759"/>
    </source>
</evidence>
<dbReference type="Gene3D" id="3.40.50.1820">
    <property type="entry name" value="alpha/beta hydrolase"/>
    <property type="match status" value="1"/>
</dbReference>
<comment type="similarity">
    <text evidence="1 5">Belongs to the type-B carboxylesterase/lipase family.</text>
</comment>
<evidence type="ECO:0000256" key="1">
    <source>
        <dbReference type="ARBA" id="ARBA00005964"/>
    </source>
</evidence>
<proteinExistence type="inferred from homology"/>
<dbReference type="InterPro" id="IPR029058">
    <property type="entry name" value="AB_hydrolase_fold"/>
</dbReference>
<feature type="domain" description="Carboxylesterase type B" evidence="6">
    <location>
        <begin position="6"/>
        <end position="444"/>
    </location>
</feature>
<dbReference type="SUPFAM" id="SSF53474">
    <property type="entry name" value="alpha/beta-Hydrolases"/>
    <property type="match status" value="1"/>
</dbReference>
<keyword evidence="8" id="KW-1185">Reference proteome</keyword>
<dbReference type="Pfam" id="PF00135">
    <property type="entry name" value="COesterase"/>
    <property type="match status" value="1"/>
</dbReference>
<gene>
    <name evidence="7" type="ORF">BEMITA_LOCUS12735</name>
</gene>
<dbReference type="KEGG" id="btab:109044610"/>
<evidence type="ECO:0000313" key="7">
    <source>
        <dbReference type="EMBL" id="CAH0776683.1"/>
    </source>
</evidence>
<dbReference type="Proteomes" id="UP001152759">
    <property type="component" value="Chromosome 8"/>
</dbReference>
<dbReference type="GO" id="GO:0052689">
    <property type="term" value="F:carboxylic ester hydrolase activity"/>
    <property type="evidence" value="ECO:0007669"/>
    <property type="project" value="UniProtKB-KW"/>
</dbReference>
<dbReference type="EMBL" id="OU963869">
    <property type="protein sequence ID" value="CAH0776683.1"/>
    <property type="molecule type" value="Genomic_DNA"/>
</dbReference>